<keyword evidence="2" id="KW-1185">Reference proteome</keyword>
<dbReference type="SUPFAM" id="SSF48403">
    <property type="entry name" value="Ankyrin repeat"/>
    <property type="match status" value="1"/>
</dbReference>
<gene>
    <name evidence="1" type="ORF">SEMRO_1312_G261840.1</name>
</gene>
<name>A0A9N8EK25_9STRA</name>
<proteinExistence type="predicted"/>
<dbReference type="InterPro" id="IPR036770">
    <property type="entry name" value="Ankyrin_rpt-contain_sf"/>
</dbReference>
<evidence type="ECO:0000313" key="2">
    <source>
        <dbReference type="Proteomes" id="UP001153069"/>
    </source>
</evidence>
<dbReference type="Proteomes" id="UP001153069">
    <property type="component" value="Unassembled WGS sequence"/>
</dbReference>
<dbReference type="EMBL" id="CAICTM010001310">
    <property type="protein sequence ID" value="CAB9522527.1"/>
    <property type="molecule type" value="Genomic_DNA"/>
</dbReference>
<dbReference type="AlphaFoldDB" id="A0A9N8EK25"/>
<dbReference type="Gene3D" id="1.25.40.20">
    <property type="entry name" value="Ankyrin repeat-containing domain"/>
    <property type="match status" value="1"/>
</dbReference>
<protein>
    <submittedName>
        <fullName evidence="1">Uncharacterized protein</fullName>
    </submittedName>
</protein>
<accession>A0A9N8EK25</accession>
<sequence length="322" mass="36191">MESKDVDIKGLETANFATITVDALKRLVPVPGDTIHLILEPDSLDKHRLVPEAALAGENFVISLKQTKQDRHCGNVRIEGELLLHYACQKGASTEVLKYIWETDPKAVMRESSSSGGELPIHSLLKLDETRPSLEKMKLLIEAYPEALAVADEAGCLPLHYACWNENISVDIIQYLVTRYPKGLHQRGGFCDELPLWYAVESELPLHILVTLLRPFPQAVSEWGCFQSVSDHYDQATTKILFEAANQAQQEALLNEELAWVNANLSQLVELLQPPKMEHNAQHQDLDECAVPVFHWIRARAEHSKETLTRTSSSLDNLVETE</sequence>
<organism evidence="1 2">
    <name type="scientific">Seminavis robusta</name>
    <dbReference type="NCBI Taxonomy" id="568900"/>
    <lineage>
        <taxon>Eukaryota</taxon>
        <taxon>Sar</taxon>
        <taxon>Stramenopiles</taxon>
        <taxon>Ochrophyta</taxon>
        <taxon>Bacillariophyta</taxon>
        <taxon>Bacillariophyceae</taxon>
        <taxon>Bacillariophycidae</taxon>
        <taxon>Naviculales</taxon>
        <taxon>Naviculaceae</taxon>
        <taxon>Seminavis</taxon>
    </lineage>
</organism>
<dbReference type="OrthoDB" id="10254686at2759"/>
<evidence type="ECO:0000313" key="1">
    <source>
        <dbReference type="EMBL" id="CAB9522527.1"/>
    </source>
</evidence>
<comment type="caution">
    <text evidence="1">The sequence shown here is derived from an EMBL/GenBank/DDBJ whole genome shotgun (WGS) entry which is preliminary data.</text>
</comment>
<reference evidence="1" key="1">
    <citation type="submission" date="2020-06" db="EMBL/GenBank/DDBJ databases">
        <authorList>
            <consortium name="Plant Systems Biology data submission"/>
        </authorList>
    </citation>
    <scope>NUCLEOTIDE SEQUENCE</scope>
    <source>
        <strain evidence="1">D6</strain>
    </source>
</reference>